<protein>
    <submittedName>
        <fullName evidence="1">Uncharacterized protein</fullName>
    </submittedName>
</protein>
<accession>B6T290</accession>
<dbReference type="AlphaFoldDB" id="B6T290"/>
<organism evidence="1">
    <name type="scientific">Zea mays</name>
    <name type="common">Maize</name>
    <dbReference type="NCBI Taxonomy" id="4577"/>
    <lineage>
        <taxon>Eukaryota</taxon>
        <taxon>Viridiplantae</taxon>
        <taxon>Streptophyta</taxon>
        <taxon>Embryophyta</taxon>
        <taxon>Tracheophyta</taxon>
        <taxon>Spermatophyta</taxon>
        <taxon>Magnoliopsida</taxon>
        <taxon>Liliopsida</taxon>
        <taxon>Poales</taxon>
        <taxon>Poaceae</taxon>
        <taxon>PACMAD clade</taxon>
        <taxon>Panicoideae</taxon>
        <taxon>Andropogonodae</taxon>
        <taxon>Andropogoneae</taxon>
        <taxon>Tripsacinae</taxon>
        <taxon>Zea</taxon>
    </lineage>
</organism>
<dbReference type="EMBL" id="EU959105">
    <property type="protein sequence ID" value="ACG31223.1"/>
    <property type="molecule type" value="mRNA"/>
</dbReference>
<evidence type="ECO:0000313" key="1">
    <source>
        <dbReference type="EMBL" id="ACG31223.1"/>
    </source>
</evidence>
<proteinExistence type="evidence at transcript level"/>
<name>B6T290_MAIZE</name>
<sequence length="57" mass="6141">MSDRRPRPIRRCRAPPRPCSAQAELRLHCSSAPASGPSGLCHVLELPQQHDGAGLSL</sequence>
<reference evidence="1" key="1">
    <citation type="journal article" date="2009" name="Plant Mol. Biol.">
        <title>Insights into corn genes derived from large-scale cDNA sequencing.</title>
        <authorList>
            <person name="Alexandrov N.N."/>
            <person name="Brover V.V."/>
            <person name="Freidin S."/>
            <person name="Troukhan M.E."/>
            <person name="Tatarinova T.V."/>
            <person name="Zhang H."/>
            <person name="Swaller T.J."/>
            <person name="Lu Y.P."/>
            <person name="Bouck J."/>
            <person name="Flavell R.B."/>
            <person name="Feldmann K.A."/>
        </authorList>
    </citation>
    <scope>NUCLEOTIDE SEQUENCE</scope>
</reference>